<evidence type="ECO:0000259" key="1">
    <source>
        <dbReference type="Pfam" id="PF20376"/>
    </source>
</evidence>
<dbReference type="Proteomes" id="UP000240542">
    <property type="component" value="Unassembled WGS sequence"/>
</dbReference>
<dbReference type="AlphaFoldDB" id="A0A2P8CRD6"/>
<protein>
    <recommendedName>
        <fullName evidence="1">DUF6671 domain-containing protein</fullName>
    </recommendedName>
</protein>
<dbReference type="RefSeq" id="WP_017568685.1">
    <property type="nucleotide sequence ID" value="NZ_PYGA01000031.1"/>
</dbReference>
<evidence type="ECO:0000313" key="2">
    <source>
        <dbReference type="EMBL" id="PSK87512.1"/>
    </source>
</evidence>
<dbReference type="InterPro" id="IPR046612">
    <property type="entry name" value="DUF6671"/>
</dbReference>
<sequence>MTTTAHPYSDARVALATRHAKERALGPALARIPGLRLVLADDVDTDELGTFTGEVPRAASPSVTAVRKARLALRSTGLGLAVASEGSFGPHPMAPMLSAGDEILAFLDTARNLCIVERRLGPTNFAHTTARHIDETTEAFLDRTGFGDHAMIVRPHAPIDPQDPGPIRKGIRTRVELAAAIDECAVRSADGLARLETDMRAHLNPTRMREIGLLADRLTHRLATLCPACGTPGYGQVDREPGLPCDSCSEPTSLTLAVIHGCPRCPHRSRHPRDDGRVSTDPTFCDGCNP</sequence>
<keyword evidence="3" id="KW-1185">Reference proteome</keyword>
<name>A0A2P8CRD6_9ACTN</name>
<gene>
    <name evidence="2" type="ORF">CLV63_13165</name>
</gene>
<organism evidence="2 3">
    <name type="scientific">Murinocardiopsis flavida</name>
    <dbReference type="NCBI Taxonomy" id="645275"/>
    <lineage>
        <taxon>Bacteria</taxon>
        <taxon>Bacillati</taxon>
        <taxon>Actinomycetota</taxon>
        <taxon>Actinomycetes</taxon>
        <taxon>Streptosporangiales</taxon>
        <taxon>Nocardiopsidaceae</taxon>
        <taxon>Murinocardiopsis</taxon>
    </lineage>
</organism>
<comment type="caution">
    <text evidence="2">The sequence shown here is derived from an EMBL/GenBank/DDBJ whole genome shotgun (WGS) entry which is preliminary data.</text>
</comment>
<feature type="domain" description="DUF6671" evidence="1">
    <location>
        <begin position="69"/>
        <end position="290"/>
    </location>
</feature>
<reference evidence="2 3" key="1">
    <citation type="submission" date="2018-03" db="EMBL/GenBank/DDBJ databases">
        <title>Genomic Encyclopedia of Archaeal and Bacterial Type Strains, Phase II (KMG-II): from individual species to whole genera.</title>
        <authorList>
            <person name="Goeker M."/>
        </authorList>
    </citation>
    <scope>NUCLEOTIDE SEQUENCE [LARGE SCALE GENOMIC DNA]</scope>
    <source>
        <strain evidence="2 3">DSM 45312</strain>
    </source>
</reference>
<dbReference type="Pfam" id="PF20376">
    <property type="entry name" value="DUF6671"/>
    <property type="match status" value="1"/>
</dbReference>
<proteinExistence type="predicted"/>
<dbReference type="EMBL" id="PYGA01000031">
    <property type="protein sequence ID" value="PSK87512.1"/>
    <property type="molecule type" value="Genomic_DNA"/>
</dbReference>
<dbReference type="OrthoDB" id="9793837at2"/>
<evidence type="ECO:0000313" key="3">
    <source>
        <dbReference type="Proteomes" id="UP000240542"/>
    </source>
</evidence>
<accession>A0A2P8CRD6</accession>